<dbReference type="RefSeq" id="WP_155307547.1">
    <property type="nucleotide sequence ID" value="NZ_AP021875.1"/>
</dbReference>
<keyword evidence="4" id="KW-1185">Reference proteome</keyword>
<dbReference type="PANTHER" id="PTHR43283">
    <property type="entry name" value="BETA-LACTAMASE-RELATED"/>
    <property type="match status" value="1"/>
</dbReference>
<dbReference type="InterPro" id="IPR050789">
    <property type="entry name" value="Diverse_Enzym_Activities"/>
</dbReference>
<organism evidence="3 4">
    <name type="scientific">Desulfosarcina widdelii</name>
    <dbReference type="NCBI Taxonomy" id="947919"/>
    <lineage>
        <taxon>Bacteria</taxon>
        <taxon>Pseudomonadati</taxon>
        <taxon>Thermodesulfobacteriota</taxon>
        <taxon>Desulfobacteria</taxon>
        <taxon>Desulfobacterales</taxon>
        <taxon>Desulfosarcinaceae</taxon>
        <taxon>Desulfosarcina</taxon>
    </lineage>
</organism>
<dbReference type="SUPFAM" id="SSF56601">
    <property type="entry name" value="beta-lactamase/transpeptidase-like"/>
    <property type="match status" value="1"/>
</dbReference>
<dbReference type="OrthoDB" id="9809635at2"/>
<dbReference type="PANTHER" id="PTHR43283:SF11">
    <property type="entry name" value="BETA-LACTAMASE-RELATED DOMAIN-CONTAINING PROTEIN"/>
    <property type="match status" value="1"/>
</dbReference>
<feature type="domain" description="Beta-lactamase-related" evidence="2">
    <location>
        <begin position="6"/>
        <end position="334"/>
    </location>
</feature>
<evidence type="ECO:0000313" key="3">
    <source>
        <dbReference type="EMBL" id="BBO78968.1"/>
    </source>
</evidence>
<dbReference type="Proteomes" id="UP000427769">
    <property type="component" value="Chromosome"/>
</dbReference>
<reference evidence="3 4" key="1">
    <citation type="submission" date="2019-11" db="EMBL/GenBank/DDBJ databases">
        <title>Comparative genomics of hydrocarbon-degrading Desulfosarcina strains.</title>
        <authorList>
            <person name="Watanabe M."/>
            <person name="Kojima H."/>
            <person name="Fukui M."/>
        </authorList>
    </citation>
    <scope>NUCLEOTIDE SEQUENCE [LARGE SCALE GENOMIC DNA]</scope>
    <source>
        <strain evidence="3 4">PP31</strain>
    </source>
</reference>
<dbReference type="KEGG" id="dwd:DSCW_63850"/>
<dbReference type="EMBL" id="AP021875">
    <property type="protein sequence ID" value="BBO78968.1"/>
    <property type="molecule type" value="Genomic_DNA"/>
</dbReference>
<dbReference type="GO" id="GO:0016787">
    <property type="term" value="F:hydrolase activity"/>
    <property type="evidence" value="ECO:0007669"/>
    <property type="project" value="UniProtKB-KW"/>
</dbReference>
<dbReference type="Gene3D" id="3.40.710.10">
    <property type="entry name" value="DD-peptidase/beta-lactamase superfamily"/>
    <property type="match status" value="1"/>
</dbReference>
<dbReference type="Pfam" id="PF00144">
    <property type="entry name" value="Beta-lactamase"/>
    <property type="match status" value="1"/>
</dbReference>
<evidence type="ECO:0000313" key="4">
    <source>
        <dbReference type="Proteomes" id="UP000427769"/>
    </source>
</evidence>
<proteinExistence type="predicted"/>
<accession>A0A5K7ZCV6</accession>
<keyword evidence="1" id="KW-0378">Hydrolase</keyword>
<dbReference type="InterPro" id="IPR001466">
    <property type="entry name" value="Beta-lactam-related"/>
</dbReference>
<gene>
    <name evidence="3" type="ORF">DSCW_63850</name>
</gene>
<sequence length="361" mass="40403">MKVDPVDDLMEEGLRERVFPGAVLLVGKGDAELFLRAYGKADLFSNRLMTPETVFDLASLTKPLAMAPAVAKLVDRGRILLDRPAADWLPELAGDKTAITIRQLLCHRSGLPAHRLFYMTLKNLDPRERKDAVLGLIARTPLVTPPGTATLYSDLGFMLLCRLVERVAGCTLENFLAEQIYGPMEIDDLFFFRLPTKSSSHHAFAATEFCPLRCRLLVGEVHDDNAWYAGGVDGHAGLFGTARAVFYLLRRLTAEHRCLVKTPVFSKEVLDPIFKNGPDDNFSLGFDRPAAENSSAGRYFSKNSVGHLGFTGVSFWMDPTTDVTVVLLTNRVHPFRWHNRLVDFRPKIHDRIMEQFGIQAD</sequence>
<name>A0A5K7ZCV6_9BACT</name>
<dbReference type="InterPro" id="IPR012338">
    <property type="entry name" value="Beta-lactam/transpept-like"/>
</dbReference>
<evidence type="ECO:0000256" key="1">
    <source>
        <dbReference type="ARBA" id="ARBA00022801"/>
    </source>
</evidence>
<dbReference type="AlphaFoldDB" id="A0A5K7ZCV6"/>
<evidence type="ECO:0000259" key="2">
    <source>
        <dbReference type="Pfam" id="PF00144"/>
    </source>
</evidence>
<protein>
    <submittedName>
        <fullName evidence="3">Esterase</fullName>
    </submittedName>
</protein>